<gene>
    <name evidence="1" type="ORF">EVAR_81804_1</name>
</gene>
<evidence type="ECO:0000313" key="1">
    <source>
        <dbReference type="EMBL" id="GBP25919.1"/>
    </source>
</evidence>
<sequence length="249" mass="27592">MENVVYIPARGAHPRAEFVYGCSPQITAADKMEQAGADKFMWDGNDLNLVGVVFNFPNTYTTCAYDVGSFFDHRSGRYSESGVTAQLQQNYRSSRTVPAHRGEWNTYGKSETNTFGDLYNAPRDTRCVSARLRANTLHSAVMPIRTDELGSRRRNNNVHDRRLNVLSEARSVCCFWGALNIHNTTRALQAQPDPTSSLLSHVRAVARWAGSSAMTGGEASRDLVPYSLVIGVSAEGRARRALALITRPY</sequence>
<proteinExistence type="predicted"/>
<keyword evidence="2" id="KW-1185">Reference proteome</keyword>
<dbReference type="Proteomes" id="UP000299102">
    <property type="component" value="Unassembled WGS sequence"/>
</dbReference>
<name>A0A4C1UHX3_EUMVA</name>
<comment type="caution">
    <text evidence="1">The sequence shown here is derived from an EMBL/GenBank/DDBJ whole genome shotgun (WGS) entry which is preliminary data.</text>
</comment>
<reference evidence="1 2" key="1">
    <citation type="journal article" date="2019" name="Commun. Biol.">
        <title>The bagworm genome reveals a unique fibroin gene that provides high tensile strength.</title>
        <authorList>
            <person name="Kono N."/>
            <person name="Nakamura H."/>
            <person name="Ohtoshi R."/>
            <person name="Tomita M."/>
            <person name="Numata K."/>
            <person name="Arakawa K."/>
        </authorList>
    </citation>
    <scope>NUCLEOTIDE SEQUENCE [LARGE SCALE GENOMIC DNA]</scope>
</reference>
<organism evidence="1 2">
    <name type="scientific">Eumeta variegata</name>
    <name type="common">Bagworm moth</name>
    <name type="synonym">Eumeta japonica</name>
    <dbReference type="NCBI Taxonomy" id="151549"/>
    <lineage>
        <taxon>Eukaryota</taxon>
        <taxon>Metazoa</taxon>
        <taxon>Ecdysozoa</taxon>
        <taxon>Arthropoda</taxon>
        <taxon>Hexapoda</taxon>
        <taxon>Insecta</taxon>
        <taxon>Pterygota</taxon>
        <taxon>Neoptera</taxon>
        <taxon>Endopterygota</taxon>
        <taxon>Lepidoptera</taxon>
        <taxon>Glossata</taxon>
        <taxon>Ditrysia</taxon>
        <taxon>Tineoidea</taxon>
        <taxon>Psychidae</taxon>
        <taxon>Oiketicinae</taxon>
        <taxon>Eumeta</taxon>
    </lineage>
</organism>
<dbReference type="EMBL" id="BGZK01000173">
    <property type="protein sequence ID" value="GBP25919.1"/>
    <property type="molecule type" value="Genomic_DNA"/>
</dbReference>
<accession>A0A4C1UHX3</accession>
<dbReference type="AlphaFoldDB" id="A0A4C1UHX3"/>
<evidence type="ECO:0000313" key="2">
    <source>
        <dbReference type="Proteomes" id="UP000299102"/>
    </source>
</evidence>
<protein>
    <submittedName>
        <fullName evidence="1">Uncharacterized protein</fullName>
    </submittedName>
</protein>